<keyword evidence="2" id="KW-0378">Hydrolase</keyword>
<dbReference type="PROSITE" id="PS51904">
    <property type="entry name" value="GLYCOSYL_HYDROL_F25_2"/>
    <property type="match status" value="1"/>
</dbReference>
<reference evidence="6" key="1">
    <citation type="journal article" date="2019" name="Int. J. Syst. Evol. Microbiol.">
        <title>The Global Catalogue of Microorganisms (GCM) 10K type strain sequencing project: providing services to taxonomists for standard genome sequencing and annotation.</title>
        <authorList>
            <consortium name="The Broad Institute Genomics Platform"/>
            <consortium name="The Broad Institute Genome Sequencing Center for Infectious Disease"/>
            <person name="Wu L."/>
            <person name="Ma J."/>
        </authorList>
    </citation>
    <scope>NUCLEOTIDE SEQUENCE [LARGE SCALE GENOMIC DNA]</scope>
    <source>
        <strain evidence="6">JCM 18956</strain>
    </source>
</reference>
<dbReference type="InterPro" id="IPR017853">
    <property type="entry name" value="GH"/>
</dbReference>
<evidence type="ECO:0000256" key="4">
    <source>
        <dbReference type="SAM" id="SignalP"/>
    </source>
</evidence>
<comment type="similarity">
    <text evidence="1">Belongs to the glycosyl hydrolase 25 family.</text>
</comment>
<dbReference type="InterPro" id="IPR018077">
    <property type="entry name" value="Glyco_hydro_fam25_subgr"/>
</dbReference>
<dbReference type="PANTHER" id="PTHR34135">
    <property type="entry name" value="LYSOZYME"/>
    <property type="match status" value="1"/>
</dbReference>
<keyword evidence="3" id="KW-0326">Glycosidase</keyword>
<proteinExistence type="inferred from homology"/>
<evidence type="ECO:0000313" key="5">
    <source>
        <dbReference type="EMBL" id="GAA4675022.1"/>
    </source>
</evidence>
<dbReference type="Pfam" id="PF01183">
    <property type="entry name" value="Glyco_hydro_25"/>
    <property type="match status" value="1"/>
</dbReference>
<name>A0ABP8VZL7_9MICO</name>
<organism evidence="5 6">
    <name type="scientific">Frondihabitans cladoniiphilus</name>
    <dbReference type="NCBI Taxonomy" id="715785"/>
    <lineage>
        <taxon>Bacteria</taxon>
        <taxon>Bacillati</taxon>
        <taxon>Actinomycetota</taxon>
        <taxon>Actinomycetes</taxon>
        <taxon>Micrococcales</taxon>
        <taxon>Microbacteriaceae</taxon>
        <taxon>Frondihabitans</taxon>
    </lineage>
</organism>
<evidence type="ECO:0000313" key="6">
    <source>
        <dbReference type="Proteomes" id="UP001501295"/>
    </source>
</evidence>
<dbReference type="PANTHER" id="PTHR34135:SF2">
    <property type="entry name" value="LYSOZYME"/>
    <property type="match status" value="1"/>
</dbReference>
<accession>A0ABP8VZL7</accession>
<gene>
    <name evidence="5" type="ORF">GCM10025780_19420</name>
</gene>
<evidence type="ECO:0000256" key="3">
    <source>
        <dbReference type="ARBA" id="ARBA00023295"/>
    </source>
</evidence>
<dbReference type="RefSeq" id="WP_345375650.1">
    <property type="nucleotide sequence ID" value="NZ_BAABLM010000003.1"/>
</dbReference>
<dbReference type="EMBL" id="BAABLM010000003">
    <property type="protein sequence ID" value="GAA4675022.1"/>
    <property type="molecule type" value="Genomic_DNA"/>
</dbReference>
<keyword evidence="6" id="KW-1185">Reference proteome</keyword>
<sequence length="316" mass="33055">MTQFRPRRAVASLGALVAAAAFALGGVSSTTLGAHGGPAARAAALATAQIKSEPGGASPTIVAPTVGVPGIDVSAYQHGVDWTKVRAAGARFAYIKATEGVTYTNARLVEQYTGAARAGLVRGAFHFAKPNVSTGQAQAEFFVAAMASLGGARVDGATTLPALLDLEYDPYTASDGTDKCWGLTPDQMVTWIASFSDTIVAFTGRLPVLYTTTNWWMRCTADSTAFSSNPLYLARYVTDARSGPGALPAAWKHYTIWQYTNVGSRYALVTDGSPGDTAASDEDVFRGSVAELRALARSTFRASIGLTLPMVGVEPQ</sequence>
<dbReference type="InterPro" id="IPR002053">
    <property type="entry name" value="Glyco_hydro_25"/>
</dbReference>
<dbReference type="SUPFAM" id="SSF51445">
    <property type="entry name" value="(Trans)glycosidases"/>
    <property type="match status" value="1"/>
</dbReference>
<protein>
    <submittedName>
        <fullName evidence="5">GH25 family lysozyme</fullName>
    </submittedName>
</protein>
<dbReference type="SMART" id="SM00641">
    <property type="entry name" value="Glyco_25"/>
    <property type="match status" value="1"/>
</dbReference>
<evidence type="ECO:0000256" key="2">
    <source>
        <dbReference type="ARBA" id="ARBA00022801"/>
    </source>
</evidence>
<feature type="chain" id="PRO_5046767950" evidence="4">
    <location>
        <begin position="24"/>
        <end position="316"/>
    </location>
</feature>
<keyword evidence="4" id="KW-0732">Signal</keyword>
<comment type="caution">
    <text evidence="5">The sequence shown here is derived from an EMBL/GenBank/DDBJ whole genome shotgun (WGS) entry which is preliminary data.</text>
</comment>
<feature type="signal peptide" evidence="4">
    <location>
        <begin position="1"/>
        <end position="23"/>
    </location>
</feature>
<dbReference type="Proteomes" id="UP001501295">
    <property type="component" value="Unassembled WGS sequence"/>
</dbReference>
<evidence type="ECO:0000256" key="1">
    <source>
        <dbReference type="ARBA" id="ARBA00010646"/>
    </source>
</evidence>
<dbReference type="Gene3D" id="3.20.20.80">
    <property type="entry name" value="Glycosidases"/>
    <property type="match status" value="1"/>
</dbReference>